<organism evidence="2 3">
    <name type="scientific">Candidatus Uhrbacteria bacterium CG10_big_fil_rev_8_21_14_0_10_50_16</name>
    <dbReference type="NCBI Taxonomy" id="1975039"/>
    <lineage>
        <taxon>Bacteria</taxon>
        <taxon>Candidatus Uhriibacteriota</taxon>
    </lineage>
</organism>
<dbReference type="SUPFAM" id="SSF54523">
    <property type="entry name" value="Pili subunits"/>
    <property type="match status" value="1"/>
</dbReference>
<gene>
    <name evidence="2" type="ORF">COV06_00270</name>
</gene>
<dbReference type="AlphaFoldDB" id="A0A2H0RN14"/>
<keyword evidence="1" id="KW-0472">Membrane</keyword>
<keyword evidence="1" id="KW-1133">Transmembrane helix</keyword>
<accession>A0A2H0RN14</accession>
<comment type="caution">
    <text evidence="2">The sequence shown here is derived from an EMBL/GenBank/DDBJ whole genome shotgun (WGS) entry which is preliminary data.</text>
</comment>
<evidence type="ECO:0008006" key="4">
    <source>
        <dbReference type="Google" id="ProtNLM"/>
    </source>
</evidence>
<dbReference type="EMBL" id="PCYM01000001">
    <property type="protein sequence ID" value="PIR47826.1"/>
    <property type="molecule type" value="Genomic_DNA"/>
</dbReference>
<feature type="transmembrane region" description="Helical" evidence="1">
    <location>
        <begin position="12"/>
        <end position="32"/>
    </location>
</feature>
<dbReference type="Proteomes" id="UP000230084">
    <property type="component" value="Unassembled WGS sequence"/>
</dbReference>
<sequence length="146" mass="16151">MHIRFQNGLTLLEIFLVVVAIGIIVGIVILAINPEKQLSDTRNTQRRTDVSTIANAVYQYSLEHEGSLPKNITTTATEICAKGRDCTDLIDLSALTLREEYLISIPEEPQKTNPNGAGYMMSKIDTGRITVEAQFTEQDAVISVTR</sequence>
<dbReference type="InterPro" id="IPR045584">
    <property type="entry name" value="Pilin-like"/>
</dbReference>
<reference evidence="2 3" key="1">
    <citation type="submission" date="2017-09" db="EMBL/GenBank/DDBJ databases">
        <title>Depth-based differentiation of microbial function through sediment-hosted aquifers and enrichment of novel symbionts in the deep terrestrial subsurface.</title>
        <authorList>
            <person name="Probst A.J."/>
            <person name="Ladd B."/>
            <person name="Jarett J.K."/>
            <person name="Geller-Mcgrath D.E."/>
            <person name="Sieber C.M."/>
            <person name="Emerson J.B."/>
            <person name="Anantharaman K."/>
            <person name="Thomas B.C."/>
            <person name="Malmstrom R."/>
            <person name="Stieglmeier M."/>
            <person name="Klingl A."/>
            <person name="Woyke T."/>
            <person name="Ryan C.M."/>
            <person name="Banfield J.F."/>
        </authorList>
    </citation>
    <scope>NUCLEOTIDE SEQUENCE [LARGE SCALE GENOMIC DNA]</scope>
    <source>
        <strain evidence="2">CG10_big_fil_rev_8_21_14_0_10_50_16</strain>
    </source>
</reference>
<name>A0A2H0RN14_9BACT</name>
<dbReference type="Gene3D" id="3.30.700.10">
    <property type="entry name" value="Glycoprotein, Type 4 Pilin"/>
    <property type="match status" value="1"/>
</dbReference>
<evidence type="ECO:0000313" key="2">
    <source>
        <dbReference type="EMBL" id="PIR47826.1"/>
    </source>
</evidence>
<evidence type="ECO:0000313" key="3">
    <source>
        <dbReference type="Proteomes" id="UP000230084"/>
    </source>
</evidence>
<evidence type="ECO:0000256" key="1">
    <source>
        <dbReference type="SAM" id="Phobius"/>
    </source>
</evidence>
<protein>
    <recommendedName>
        <fullName evidence="4">Type II secretion system protein GspG C-terminal domain-containing protein</fullName>
    </recommendedName>
</protein>
<keyword evidence="1" id="KW-0812">Transmembrane</keyword>
<proteinExistence type="predicted"/>